<dbReference type="Proteomes" id="UP000828390">
    <property type="component" value="Unassembled WGS sequence"/>
</dbReference>
<sequence>MDGKANYRADKSHMLACGAIWRLKLRYFRQWLESKEEEIPELEHEVRELEVAIEMKSRLNQDDIREAKDNLLEAVKEKKIGELLDKVDKDKSEDKNFFLSGIPTYIWLTSL</sequence>
<reference evidence="1" key="2">
    <citation type="submission" date="2020-11" db="EMBL/GenBank/DDBJ databases">
        <authorList>
            <person name="McCartney M.A."/>
            <person name="Auch B."/>
            <person name="Kono T."/>
            <person name="Mallez S."/>
            <person name="Becker A."/>
            <person name="Gohl D.M."/>
            <person name="Silverstein K.A.T."/>
            <person name="Koren S."/>
            <person name="Bechman K.B."/>
            <person name="Herman A."/>
            <person name="Abrahante J.E."/>
            <person name="Garbe J."/>
        </authorList>
    </citation>
    <scope>NUCLEOTIDE SEQUENCE</scope>
    <source>
        <strain evidence="1">Duluth1</strain>
        <tissue evidence="1">Whole animal</tissue>
    </source>
</reference>
<keyword evidence="2" id="KW-1185">Reference proteome</keyword>
<accession>A0A9D4G2P7</accession>
<dbReference type="EMBL" id="JAIWYP010000006">
    <property type="protein sequence ID" value="KAH3806477.1"/>
    <property type="molecule type" value="Genomic_DNA"/>
</dbReference>
<evidence type="ECO:0000313" key="2">
    <source>
        <dbReference type="Proteomes" id="UP000828390"/>
    </source>
</evidence>
<comment type="caution">
    <text evidence="1">The sequence shown here is derived from an EMBL/GenBank/DDBJ whole genome shotgun (WGS) entry which is preliminary data.</text>
</comment>
<dbReference type="AlphaFoldDB" id="A0A9D4G2P7"/>
<name>A0A9D4G2P7_DREPO</name>
<proteinExistence type="predicted"/>
<protein>
    <submittedName>
        <fullName evidence="1">Uncharacterized protein</fullName>
    </submittedName>
</protein>
<reference evidence="1" key="1">
    <citation type="journal article" date="2019" name="bioRxiv">
        <title>The Genome of the Zebra Mussel, Dreissena polymorpha: A Resource for Invasive Species Research.</title>
        <authorList>
            <person name="McCartney M.A."/>
            <person name="Auch B."/>
            <person name="Kono T."/>
            <person name="Mallez S."/>
            <person name="Zhang Y."/>
            <person name="Obille A."/>
            <person name="Becker A."/>
            <person name="Abrahante J.E."/>
            <person name="Garbe J."/>
            <person name="Badalamenti J.P."/>
            <person name="Herman A."/>
            <person name="Mangelson H."/>
            <person name="Liachko I."/>
            <person name="Sullivan S."/>
            <person name="Sone E.D."/>
            <person name="Koren S."/>
            <person name="Silverstein K.A.T."/>
            <person name="Beckman K.B."/>
            <person name="Gohl D.M."/>
        </authorList>
    </citation>
    <scope>NUCLEOTIDE SEQUENCE</scope>
    <source>
        <strain evidence="1">Duluth1</strain>
        <tissue evidence="1">Whole animal</tissue>
    </source>
</reference>
<organism evidence="1 2">
    <name type="scientific">Dreissena polymorpha</name>
    <name type="common">Zebra mussel</name>
    <name type="synonym">Mytilus polymorpha</name>
    <dbReference type="NCBI Taxonomy" id="45954"/>
    <lineage>
        <taxon>Eukaryota</taxon>
        <taxon>Metazoa</taxon>
        <taxon>Spiralia</taxon>
        <taxon>Lophotrochozoa</taxon>
        <taxon>Mollusca</taxon>
        <taxon>Bivalvia</taxon>
        <taxon>Autobranchia</taxon>
        <taxon>Heteroconchia</taxon>
        <taxon>Euheterodonta</taxon>
        <taxon>Imparidentia</taxon>
        <taxon>Neoheterodontei</taxon>
        <taxon>Myida</taxon>
        <taxon>Dreissenoidea</taxon>
        <taxon>Dreissenidae</taxon>
        <taxon>Dreissena</taxon>
    </lineage>
</organism>
<gene>
    <name evidence="1" type="ORF">DPMN_134797</name>
</gene>
<evidence type="ECO:0000313" key="1">
    <source>
        <dbReference type="EMBL" id="KAH3806477.1"/>
    </source>
</evidence>